<dbReference type="Proteomes" id="UP000262825">
    <property type="component" value="Unassembled WGS sequence"/>
</dbReference>
<keyword evidence="4" id="KW-0472">Membrane</keyword>
<feature type="domain" description="LicD/FKTN/FKRP nucleotidyltransferase" evidence="5">
    <location>
        <begin position="479"/>
        <end position="680"/>
    </location>
</feature>
<dbReference type="GO" id="GO:0009100">
    <property type="term" value="P:glycoprotein metabolic process"/>
    <property type="evidence" value="ECO:0007669"/>
    <property type="project" value="UniProtKB-ARBA"/>
</dbReference>
<proteinExistence type="predicted"/>
<evidence type="ECO:0000259" key="5">
    <source>
        <dbReference type="Pfam" id="PF04991"/>
    </source>
</evidence>
<dbReference type="Pfam" id="PF04991">
    <property type="entry name" value="LicD"/>
    <property type="match status" value="1"/>
</dbReference>
<keyword evidence="7" id="KW-1185">Reference proteome</keyword>
<keyword evidence="3" id="KW-1133">Transmembrane helix</keyword>
<dbReference type="AlphaFoldDB" id="A0A376B6K1"/>
<dbReference type="VEuPathDB" id="FungiDB:SCODWIG_02074"/>
<dbReference type="PANTHER" id="PTHR15407">
    <property type="entry name" value="FUKUTIN-RELATED"/>
    <property type="match status" value="1"/>
</dbReference>
<gene>
    <name evidence="6" type="ORF">SCODWIG_02074</name>
</gene>
<keyword evidence="2" id="KW-0812">Transmembrane</keyword>
<dbReference type="GO" id="GO:0016020">
    <property type="term" value="C:membrane"/>
    <property type="evidence" value="ECO:0007669"/>
    <property type="project" value="UniProtKB-SubCell"/>
</dbReference>
<dbReference type="InterPro" id="IPR007074">
    <property type="entry name" value="LicD/FKTN/FKRP_NTP_transf"/>
</dbReference>
<protein>
    <recommendedName>
        <fullName evidence="5">LicD/FKTN/FKRP nucleotidyltransferase domain-containing protein</fullName>
    </recommendedName>
</protein>
<sequence length="813" mass="95784">MKNVFPITSINTKEAFNFKNKGQLYYKAIESFNSVNLNTEHNSGKIFSGIEYYFHYLDEILPSSISVTKKSYQNTNDNRYANILNVYADTQIILPLSNEQVNAQENPQNNIILDILNVKEWPKLPFGKKIEQTYWCTLYYILQNVHVGIKNPMVPFSWSDWYEFQNFGKYKREKCMSNKKIKNFYVNKRIIKKNSGFLNIPESETCKKYRGMEYLQGDNLVVDKLIFTNIGEKKFVEVHTRTIPFENGSAIIDPVFGIVKNFKISKINREWVLKKLHNIISGVKMFKQDASKMQDIMCDYSDNSKRKFILKPKSRFEEYDSIDENDKHPIHKNNRGLAELPKLEIRYRSNKPSQPNFETIILNEDDFKIDTDIYLKKLLFDNTNPLQALNDKAPQDISVYLQHRFGRFYGNLYRYWMDLDQNRNKKYFNEVKLKTDIEEVWRRGSHYDWRFFNGLQFVSEKQKVLNRIFKVWSEFASNSRIQWWLAHGSLLSWRWSGTQFEWDHDIDLQLPFKHFEYMALNYNNTIIVDRQGSQDIKLYYLDINPLFMDVYHGEKGLNTIDGRLIDVETGLYIDLTAISFKDLTKETFVGKKTSLNNNKFAISYLSSVKSYVLSSLPGNTELNSKEKSDKKTLTQYQVLGDKNYHFYDNLNLISPLRQTKYEGSIAFVPFEVDFILKDEYPNGLTDKHYLDYIFDVDQHQWVKIETDNFKSNDGISMGSESNSHNNGISPDSPSYSLPMQHFIEDDKLCKSVIMKDSEYCKWVFYAHGTDKKSFDSFNGIGKISNRFKYFNSHHIKEDSRLHSLIVKDGYPQT</sequence>
<dbReference type="OrthoDB" id="444255at2759"/>
<accession>A0A376B6K1</accession>
<evidence type="ECO:0000256" key="3">
    <source>
        <dbReference type="ARBA" id="ARBA00022989"/>
    </source>
</evidence>
<reference evidence="7" key="1">
    <citation type="submission" date="2018-06" db="EMBL/GenBank/DDBJ databases">
        <authorList>
            <person name="Guldener U."/>
        </authorList>
    </citation>
    <scope>NUCLEOTIDE SEQUENCE [LARGE SCALE GENOMIC DNA]</scope>
    <source>
        <strain evidence="7">UTAD17</strain>
    </source>
</reference>
<evidence type="ECO:0000256" key="1">
    <source>
        <dbReference type="ARBA" id="ARBA00004167"/>
    </source>
</evidence>
<evidence type="ECO:0000256" key="2">
    <source>
        <dbReference type="ARBA" id="ARBA00022692"/>
    </source>
</evidence>
<evidence type="ECO:0000313" key="7">
    <source>
        <dbReference type="Proteomes" id="UP000262825"/>
    </source>
</evidence>
<name>A0A376B6K1_9ASCO</name>
<evidence type="ECO:0000313" key="6">
    <source>
        <dbReference type="EMBL" id="SSD60313.1"/>
    </source>
</evidence>
<dbReference type="PANTHER" id="PTHR15407:SF28">
    <property type="entry name" value="RIBITOL-5-PHOSPHATE TRANSFERASE FKTN"/>
    <property type="match status" value="1"/>
</dbReference>
<comment type="subcellular location">
    <subcellularLocation>
        <location evidence="1">Membrane</location>
        <topology evidence="1">Single-pass membrane protein</topology>
    </subcellularLocation>
</comment>
<evidence type="ECO:0000256" key="4">
    <source>
        <dbReference type="ARBA" id="ARBA00023136"/>
    </source>
</evidence>
<organism evidence="6 7">
    <name type="scientific">Saccharomycodes ludwigii</name>
    <dbReference type="NCBI Taxonomy" id="36035"/>
    <lineage>
        <taxon>Eukaryota</taxon>
        <taxon>Fungi</taxon>
        <taxon>Dikarya</taxon>
        <taxon>Ascomycota</taxon>
        <taxon>Saccharomycotina</taxon>
        <taxon>Saccharomycetes</taxon>
        <taxon>Saccharomycodales</taxon>
        <taxon>Saccharomycodaceae</taxon>
        <taxon>Saccharomycodes</taxon>
    </lineage>
</organism>
<dbReference type="EMBL" id="UFAJ01000323">
    <property type="protein sequence ID" value="SSD60313.1"/>
    <property type="molecule type" value="Genomic_DNA"/>
</dbReference>
<dbReference type="InterPro" id="IPR009644">
    <property type="entry name" value="FKTN/MNN4/W02B3.4-1"/>
</dbReference>